<reference evidence="9" key="1">
    <citation type="journal article" date="2020" name="mSystems">
        <title>Genome- and Community-Level Interaction Insights into Carbon Utilization and Element Cycling Functions of Hydrothermarchaeota in Hydrothermal Sediment.</title>
        <authorList>
            <person name="Zhou Z."/>
            <person name="Liu Y."/>
            <person name="Xu W."/>
            <person name="Pan J."/>
            <person name="Luo Z.H."/>
            <person name="Li M."/>
        </authorList>
    </citation>
    <scope>NUCLEOTIDE SEQUENCE [LARGE SCALE GENOMIC DNA]</scope>
    <source>
        <strain evidence="9">SpSt-289</strain>
    </source>
</reference>
<comment type="subcellular location">
    <subcellularLocation>
        <location evidence="1 7">Cell membrane</location>
        <topology evidence="1 7">Multi-pass membrane protein</topology>
    </subcellularLocation>
</comment>
<dbReference type="InterPro" id="IPR035906">
    <property type="entry name" value="MetI-like_sf"/>
</dbReference>
<feature type="transmembrane region" description="Helical" evidence="7">
    <location>
        <begin position="545"/>
        <end position="566"/>
    </location>
</feature>
<dbReference type="GO" id="GO:0005886">
    <property type="term" value="C:plasma membrane"/>
    <property type="evidence" value="ECO:0007669"/>
    <property type="project" value="UniProtKB-SubCell"/>
</dbReference>
<proteinExistence type="inferred from homology"/>
<feature type="transmembrane region" description="Helical" evidence="7">
    <location>
        <begin position="199"/>
        <end position="218"/>
    </location>
</feature>
<organism evidence="9">
    <name type="scientific">Caldilinea aerophila</name>
    <dbReference type="NCBI Taxonomy" id="133453"/>
    <lineage>
        <taxon>Bacteria</taxon>
        <taxon>Bacillati</taxon>
        <taxon>Chloroflexota</taxon>
        <taxon>Caldilineae</taxon>
        <taxon>Caldilineales</taxon>
        <taxon>Caldilineaceae</taxon>
        <taxon>Caldilinea</taxon>
    </lineage>
</organism>
<feature type="transmembrane region" description="Helical" evidence="7">
    <location>
        <begin position="141"/>
        <end position="164"/>
    </location>
</feature>
<comment type="similarity">
    <text evidence="7">Belongs to the binding-protein-dependent transport system permease family.</text>
</comment>
<dbReference type="EMBL" id="DSMG01000191">
    <property type="protein sequence ID" value="HDX33372.1"/>
    <property type="molecule type" value="Genomic_DNA"/>
</dbReference>
<feature type="transmembrane region" description="Helical" evidence="7">
    <location>
        <begin position="433"/>
        <end position="456"/>
    </location>
</feature>
<keyword evidence="4 7" id="KW-0812">Transmembrane</keyword>
<evidence type="ECO:0000256" key="6">
    <source>
        <dbReference type="ARBA" id="ARBA00023136"/>
    </source>
</evidence>
<sequence>MARRPDSAPLPVRPSLLNGRMVWLLLLFLAIAWSLAQANVVGRDLVNPGGYTLLLRFLQASIRPDLSQEFLLLTLNAALITLGYAVCGVALSTLLGLIGGVLMSEVWWKALRASGGGRGNHYAPWLTIRGLFAIPRAIHEIIWGLFFVNILGLTPLTAILAIAIPFGAITAKVFSEILDETSRRPLEALLHSGASPAKAMLYGLFPLAFPNLLSYTFYRLECSIRSSTMLGLIGAGGLGFELLLSLQSLRYAQMWTLLYALFLLNGATDYWSGLLRRRLGSVGQVEFHGLHPAKPMRPPRAQGAVVRGSLFVAILLLIFSLWYVRPNPGQLLASQTMERLAVVAANSLPPDFGGRGPDLLRLSLQTLAMSILTMTFASLTGVVLSFLAARNFLAPGGILLSGDAAWGWRLMGGGVLILTHATLLIARSIPPPIWALVLLFVLFPGLIPAALALGLYTMGILGRLMAEAVENLDERPLRALRAQGAPGPHVFLYAALPGTLPDYVAYTLYRWEVTIRETVVVGIVGAGGLGRLLTEQLSNFDYRGVMATLVCYLALTFLVDLLSAAARRSLR</sequence>
<evidence type="ECO:0000256" key="4">
    <source>
        <dbReference type="ARBA" id="ARBA00022692"/>
    </source>
</evidence>
<feature type="transmembrane region" description="Helical" evidence="7">
    <location>
        <begin position="77"/>
        <end position="102"/>
    </location>
</feature>
<keyword evidence="6 7" id="KW-0472">Membrane</keyword>
<dbReference type="AlphaFoldDB" id="A0A7C1FHY5"/>
<protein>
    <submittedName>
        <fullName evidence="9">ABC transporter permease subunit</fullName>
    </submittedName>
</protein>
<dbReference type="PANTHER" id="PTHR30043">
    <property type="entry name" value="PHOSPHONATES TRANSPORT SYSTEM PERMEASE PROTEIN"/>
    <property type="match status" value="1"/>
</dbReference>
<keyword evidence="5 7" id="KW-1133">Transmembrane helix</keyword>
<feature type="transmembrane region" description="Helical" evidence="7">
    <location>
        <begin position="367"/>
        <end position="389"/>
    </location>
</feature>
<dbReference type="GO" id="GO:0055085">
    <property type="term" value="P:transmembrane transport"/>
    <property type="evidence" value="ECO:0007669"/>
    <property type="project" value="InterPro"/>
</dbReference>
<dbReference type="PANTHER" id="PTHR30043:SF1">
    <property type="entry name" value="ABC TRANSPORT SYSTEM PERMEASE PROTEIN P69"/>
    <property type="match status" value="1"/>
</dbReference>
<feature type="domain" description="ABC transmembrane type-1" evidence="8">
    <location>
        <begin position="78"/>
        <end position="276"/>
    </location>
</feature>
<feature type="transmembrane region" description="Helical" evidence="7">
    <location>
        <begin position="230"/>
        <end position="246"/>
    </location>
</feature>
<evidence type="ECO:0000256" key="5">
    <source>
        <dbReference type="ARBA" id="ARBA00022989"/>
    </source>
</evidence>
<name>A0A7C1FHY5_9CHLR</name>
<evidence type="ECO:0000259" key="8">
    <source>
        <dbReference type="PROSITE" id="PS50928"/>
    </source>
</evidence>
<evidence type="ECO:0000256" key="1">
    <source>
        <dbReference type="ARBA" id="ARBA00004651"/>
    </source>
</evidence>
<feature type="transmembrane region" description="Helical" evidence="7">
    <location>
        <begin position="252"/>
        <end position="271"/>
    </location>
</feature>
<dbReference type="PROSITE" id="PS50928">
    <property type="entry name" value="ABC_TM1"/>
    <property type="match status" value="2"/>
</dbReference>
<gene>
    <name evidence="9" type="ORF">ENQ20_18095</name>
</gene>
<feature type="transmembrane region" description="Helical" evidence="7">
    <location>
        <begin position="513"/>
        <end position="533"/>
    </location>
</feature>
<dbReference type="Pfam" id="PF00528">
    <property type="entry name" value="BPD_transp_1"/>
    <property type="match status" value="2"/>
</dbReference>
<keyword evidence="3" id="KW-1003">Cell membrane</keyword>
<dbReference type="SUPFAM" id="SSF161098">
    <property type="entry name" value="MetI-like"/>
    <property type="match status" value="2"/>
</dbReference>
<evidence type="ECO:0000256" key="3">
    <source>
        <dbReference type="ARBA" id="ARBA00022475"/>
    </source>
</evidence>
<feature type="domain" description="ABC transmembrane type-1" evidence="8">
    <location>
        <begin position="363"/>
        <end position="563"/>
    </location>
</feature>
<dbReference type="InterPro" id="IPR000515">
    <property type="entry name" value="MetI-like"/>
</dbReference>
<feature type="transmembrane region" description="Helical" evidence="7">
    <location>
        <begin position="304"/>
        <end position="324"/>
    </location>
</feature>
<evidence type="ECO:0000256" key="7">
    <source>
        <dbReference type="RuleBase" id="RU363032"/>
    </source>
</evidence>
<keyword evidence="2 7" id="KW-0813">Transport</keyword>
<accession>A0A7C1FHY5</accession>
<dbReference type="Gene3D" id="1.10.3720.10">
    <property type="entry name" value="MetI-like"/>
    <property type="match status" value="2"/>
</dbReference>
<evidence type="ECO:0000256" key="2">
    <source>
        <dbReference type="ARBA" id="ARBA00022448"/>
    </source>
</evidence>
<evidence type="ECO:0000313" key="9">
    <source>
        <dbReference type="EMBL" id="HDX33372.1"/>
    </source>
</evidence>
<comment type="caution">
    <text evidence="9">The sequence shown here is derived from an EMBL/GenBank/DDBJ whole genome shotgun (WGS) entry which is preliminary data.</text>
</comment>
<dbReference type="CDD" id="cd06261">
    <property type="entry name" value="TM_PBP2"/>
    <property type="match status" value="2"/>
</dbReference>